<evidence type="ECO:0000259" key="1">
    <source>
        <dbReference type="Pfam" id="PF05018"/>
    </source>
</evidence>
<reference evidence="2" key="1">
    <citation type="submission" date="2021-01" db="EMBL/GenBank/DDBJ databases">
        <authorList>
            <person name="Kaushik A."/>
        </authorList>
    </citation>
    <scope>NUCLEOTIDE SEQUENCE</scope>
    <source>
        <strain evidence="2">Type strain: AG8-Rh-89/</strain>
    </source>
</reference>
<evidence type="ECO:0000313" key="2">
    <source>
        <dbReference type="EMBL" id="CAE6473709.1"/>
    </source>
</evidence>
<dbReference type="InterPro" id="IPR040441">
    <property type="entry name" value="CFA20/CFAP20DC"/>
</dbReference>
<organism evidence="2 3">
    <name type="scientific">Rhizoctonia solani</name>
    <dbReference type="NCBI Taxonomy" id="456999"/>
    <lineage>
        <taxon>Eukaryota</taxon>
        <taxon>Fungi</taxon>
        <taxon>Dikarya</taxon>
        <taxon>Basidiomycota</taxon>
        <taxon>Agaricomycotina</taxon>
        <taxon>Agaricomycetes</taxon>
        <taxon>Cantharellales</taxon>
        <taxon>Ceratobasidiaceae</taxon>
        <taxon>Rhizoctonia</taxon>
    </lineage>
</organism>
<dbReference type="Proteomes" id="UP000663850">
    <property type="component" value="Unassembled WGS sequence"/>
</dbReference>
<proteinExistence type="predicted"/>
<sequence length="304" mass="33679">MFGSVVQPALVSVFSSIGSHPLQLFSVSVDHSLPADSAIHFLHDHTNLPPPKPGVQLVQLPEYHSPESSDDRLVPQDLACTVLHIQSPTIQTTFIRCPPYGNDARGTLGLTHQWLHIQLRDLGREFSFEIGLTDTTGRAGIFRCSTFQVRLDVGLQPLGEEPQIESLDPPLLHVPLDMAPPGCMSPWRTIAINLSTVIPHFGTATGAFNEPRAAHIPPRSCASISYLEIYANCQLRYVWLARSADGSANLTWFPSVFEKEIRRCHLFEIDGHMAVPRMLRQSGCVFNALCATQYSTIRLSFSLM</sequence>
<protein>
    <recommendedName>
        <fullName evidence="1">CFA20 domain-containing protein</fullName>
    </recommendedName>
</protein>
<evidence type="ECO:0000313" key="3">
    <source>
        <dbReference type="Proteomes" id="UP000663850"/>
    </source>
</evidence>
<dbReference type="AlphaFoldDB" id="A0A8H3C350"/>
<feature type="domain" description="CFA20" evidence="1">
    <location>
        <begin position="71"/>
        <end position="241"/>
    </location>
</feature>
<comment type="caution">
    <text evidence="2">The sequence shown here is derived from an EMBL/GenBank/DDBJ whole genome shotgun (WGS) entry which is preliminary data.</text>
</comment>
<dbReference type="Pfam" id="PF05018">
    <property type="entry name" value="CFA20_dom"/>
    <property type="match status" value="1"/>
</dbReference>
<dbReference type="InterPro" id="IPR007714">
    <property type="entry name" value="CFA20_dom"/>
</dbReference>
<dbReference type="EMBL" id="CAJMWZ010003394">
    <property type="protein sequence ID" value="CAE6473709.1"/>
    <property type="molecule type" value="Genomic_DNA"/>
</dbReference>
<gene>
    <name evidence="2" type="ORF">RDB_LOCUS65884</name>
</gene>
<accession>A0A8H3C350</accession>
<name>A0A8H3C350_9AGAM</name>
<dbReference type="PANTHER" id="PTHR12458">
    <property type="entry name" value="ORF PROTEIN"/>
    <property type="match status" value="1"/>
</dbReference>